<dbReference type="EMBL" id="BDSA01000003">
    <property type="protein sequence ID" value="GBE61426.1"/>
    <property type="molecule type" value="Genomic_DNA"/>
</dbReference>
<reference evidence="1 2" key="1">
    <citation type="journal article" date="2017" name="BMC Genomics">
        <title>Whole-genome assembly of Babesia ovata and comparative genomics between closely related pathogens.</title>
        <authorList>
            <person name="Yamagishi J."/>
            <person name="Asada M."/>
            <person name="Hakimi H."/>
            <person name="Tanaka T.Q."/>
            <person name="Sugimoto C."/>
            <person name="Kawazu S."/>
        </authorList>
    </citation>
    <scope>NUCLEOTIDE SEQUENCE [LARGE SCALE GENOMIC DNA]</scope>
    <source>
        <strain evidence="1 2">Miyake</strain>
    </source>
</reference>
<dbReference type="GeneID" id="39875196"/>
<keyword evidence="2" id="KW-1185">Reference proteome</keyword>
<comment type="caution">
    <text evidence="1">The sequence shown here is derived from an EMBL/GenBank/DDBJ whole genome shotgun (WGS) entry which is preliminary data.</text>
</comment>
<proteinExistence type="predicted"/>
<dbReference type="VEuPathDB" id="PiroplasmaDB:BOVATA_029190"/>
<sequence length="75" mass="8201">MGWAFVKADAHWGVNPATRAVEDNVDVEAIILFKGNNIPIKNISVLAIKRTNVHMGYLSEAVRCNTADMAINYAA</sequence>
<gene>
    <name evidence="1" type="ORF">BOVATA_029190</name>
</gene>
<dbReference type="AlphaFoldDB" id="A0A2H6KEL1"/>
<dbReference type="RefSeq" id="XP_028867669.1">
    <property type="nucleotide sequence ID" value="XM_029011836.1"/>
</dbReference>
<name>A0A2H6KEL1_9APIC</name>
<organism evidence="1 2">
    <name type="scientific">Babesia ovata</name>
    <dbReference type="NCBI Taxonomy" id="189622"/>
    <lineage>
        <taxon>Eukaryota</taxon>
        <taxon>Sar</taxon>
        <taxon>Alveolata</taxon>
        <taxon>Apicomplexa</taxon>
        <taxon>Aconoidasida</taxon>
        <taxon>Piroplasmida</taxon>
        <taxon>Babesiidae</taxon>
        <taxon>Babesia</taxon>
    </lineage>
</organism>
<dbReference type="Proteomes" id="UP000236319">
    <property type="component" value="Unassembled WGS sequence"/>
</dbReference>
<protein>
    <submittedName>
        <fullName evidence="1">Uncharacterized protein</fullName>
    </submittedName>
</protein>
<accession>A0A2H6KEL1</accession>
<evidence type="ECO:0000313" key="2">
    <source>
        <dbReference type="Proteomes" id="UP000236319"/>
    </source>
</evidence>
<dbReference type="OrthoDB" id="10442608at2759"/>
<evidence type="ECO:0000313" key="1">
    <source>
        <dbReference type="EMBL" id="GBE61426.1"/>
    </source>
</evidence>